<dbReference type="EMBL" id="JAAMPJ010000015">
    <property type="protein sequence ID" value="NGY65228.1"/>
    <property type="molecule type" value="Genomic_DNA"/>
</dbReference>
<dbReference type="RefSeq" id="WP_166054041.1">
    <property type="nucleotide sequence ID" value="NZ_JAAMPJ010000015.1"/>
</dbReference>
<dbReference type="AlphaFoldDB" id="A0A7C9RXC5"/>
<comment type="caution">
    <text evidence="2">The sequence shown here is derived from an EMBL/GenBank/DDBJ whole genome shotgun (WGS) entry which is preliminary data.</text>
</comment>
<protein>
    <submittedName>
        <fullName evidence="2">Uncharacterized protein</fullName>
    </submittedName>
</protein>
<sequence>MTAHGTGRAKRDVALRAAIMRPSTLPAPAASAANSLSTLERERQGPQLGRLLKA</sequence>
<feature type="region of interest" description="Disordered" evidence="1">
    <location>
        <begin position="21"/>
        <end position="54"/>
    </location>
</feature>
<evidence type="ECO:0000313" key="3">
    <source>
        <dbReference type="Proteomes" id="UP000481360"/>
    </source>
</evidence>
<proteinExistence type="predicted"/>
<feature type="compositionally biased region" description="Low complexity" evidence="1">
    <location>
        <begin position="22"/>
        <end position="38"/>
    </location>
</feature>
<evidence type="ECO:0000313" key="2">
    <source>
        <dbReference type="EMBL" id="NGY65228.1"/>
    </source>
</evidence>
<name>A0A7C9RXC5_9PSEU</name>
<evidence type="ECO:0000256" key="1">
    <source>
        <dbReference type="SAM" id="MobiDB-lite"/>
    </source>
</evidence>
<dbReference type="Proteomes" id="UP000481360">
    <property type="component" value="Unassembled WGS sequence"/>
</dbReference>
<organism evidence="2 3">
    <name type="scientific">Lentzea alba</name>
    <dbReference type="NCBI Taxonomy" id="2714351"/>
    <lineage>
        <taxon>Bacteria</taxon>
        <taxon>Bacillati</taxon>
        <taxon>Actinomycetota</taxon>
        <taxon>Actinomycetes</taxon>
        <taxon>Pseudonocardiales</taxon>
        <taxon>Pseudonocardiaceae</taxon>
        <taxon>Lentzea</taxon>
    </lineage>
</organism>
<reference evidence="2 3" key="1">
    <citation type="submission" date="2020-03" db="EMBL/GenBank/DDBJ databases">
        <title>Isolation and identification of active actinomycetes.</title>
        <authorList>
            <person name="Sun X."/>
        </authorList>
    </citation>
    <scope>NUCLEOTIDE SEQUENCE [LARGE SCALE GENOMIC DNA]</scope>
    <source>
        <strain evidence="2 3">NEAU-D13</strain>
    </source>
</reference>
<gene>
    <name evidence="2" type="ORF">G7043_40660</name>
</gene>
<accession>A0A7C9RXC5</accession>
<keyword evidence="3" id="KW-1185">Reference proteome</keyword>